<gene>
    <name evidence="1" type="ORF">AW0309160_04427</name>
</gene>
<evidence type="ECO:0000313" key="1">
    <source>
        <dbReference type="EMBL" id="VVV06933.1"/>
    </source>
</evidence>
<proteinExistence type="predicted"/>
<sequence>MTIHVEKSNTSKKFEDNVNLAIKFKDLKDLDASSINADCGDIKMVLKPASPTHDAYWSVVRAEADKRIANNSELESN</sequence>
<organism evidence="1">
    <name type="scientific">Aliivibrio wodanis</name>
    <dbReference type="NCBI Taxonomy" id="80852"/>
    <lineage>
        <taxon>Bacteria</taxon>
        <taxon>Pseudomonadati</taxon>
        <taxon>Pseudomonadota</taxon>
        <taxon>Gammaproteobacteria</taxon>
        <taxon>Vibrionales</taxon>
        <taxon>Vibrionaceae</taxon>
        <taxon>Aliivibrio</taxon>
    </lineage>
</organism>
<dbReference type="RefSeq" id="WP_192957795.1">
    <property type="nucleotide sequence ID" value="NZ_LR721753.1"/>
</dbReference>
<dbReference type="AlphaFoldDB" id="A0A5Q4ZYI7"/>
<accession>A0A5Q4ZYI7</accession>
<geneLocation type="plasmid" evidence="1">
    <name>pAWOD_2</name>
</geneLocation>
<protein>
    <submittedName>
        <fullName evidence="1">Uncharacterized protein</fullName>
    </submittedName>
</protein>
<name>A0A5Q4ZYI7_9GAMM</name>
<dbReference type="EMBL" id="LR721753">
    <property type="protein sequence ID" value="VVV06933.1"/>
    <property type="molecule type" value="Genomic_DNA"/>
</dbReference>
<reference evidence="1" key="1">
    <citation type="submission" date="2019-09" db="EMBL/GenBank/DDBJ databases">
        <authorList>
            <person name="Hjerde E."/>
        </authorList>
    </citation>
    <scope>NUCLEOTIDE SEQUENCE [LARGE SCALE GENOMIC DNA]</scope>
    <source>
        <strain evidence="1">06/09/160</strain>
        <plasmid evidence="1">pAWOD_2</plasmid>
    </source>
</reference>
<keyword evidence="1" id="KW-0614">Plasmid</keyword>